<evidence type="ECO:0000256" key="1">
    <source>
        <dbReference type="SAM" id="MobiDB-lite"/>
    </source>
</evidence>
<organism evidence="2 3">
    <name type="scientific">Romanomermis culicivorax</name>
    <name type="common">Nematode worm</name>
    <dbReference type="NCBI Taxonomy" id="13658"/>
    <lineage>
        <taxon>Eukaryota</taxon>
        <taxon>Metazoa</taxon>
        <taxon>Ecdysozoa</taxon>
        <taxon>Nematoda</taxon>
        <taxon>Enoplea</taxon>
        <taxon>Dorylaimia</taxon>
        <taxon>Mermithida</taxon>
        <taxon>Mermithoidea</taxon>
        <taxon>Mermithidae</taxon>
        <taxon>Romanomermis</taxon>
    </lineage>
</organism>
<evidence type="ECO:0000313" key="2">
    <source>
        <dbReference type="Proteomes" id="UP000887565"/>
    </source>
</evidence>
<proteinExistence type="predicted"/>
<dbReference type="WBParaSite" id="nRc.2.0.1.t09775-RA">
    <property type="protein sequence ID" value="nRc.2.0.1.t09775-RA"/>
    <property type="gene ID" value="nRc.2.0.1.g09775"/>
</dbReference>
<feature type="region of interest" description="Disordered" evidence="1">
    <location>
        <begin position="1"/>
        <end position="35"/>
    </location>
</feature>
<protein>
    <submittedName>
        <fullName evidence="3">Uncharacterized protein</fullName>
    </submittedName>
</protein>
<sequence>MAIKPVATTAAPNRNAIRTTDPTLDQDCRGPQSGKRLKEYQCKPCHQIPHQNSNHGITTMTILNAPQAMTDSALLSINPQVFGARLTNPKRTTLKIVFGSNGKMLSE</sequence>
<dbReference type="AlphaFoldDB" id="A0A915I8Z0"/>
<feature type="compositionally biased region" description="Polar residues" evidence="1">
    <location>
        <begin position="10"/>
        <end position="23"/>
    </location>
</feature>
<evidence type="ECO:0000313" key="3">
    <source>
        <dbReference type="WBParaSite" id="nRc.2.0.1.t09775-RA"/>
    </source>
</evidence>
<accession>A0A915I8Z0</accession>
<keyword evidence="2" id="KW-1185">Reference proteome</keyword>
<dbReference type="Proteomes" id="UP000887565">
    <property type="component" value="Unplaced"/>
</dbReference>
<name>A0A915I8Z0_ROMCU</name>
<reference evidence="3" key="1">
    <citation type="submission" date="2022-11" db="UniProtKB">
        <authorList>
            <consortium name="WormBaseParasite"/>
        </authorList>
    </citation>
    <scope>IDENTIFICATION</scope>
</reference>